<protein>
    <submittedName>
        <fullName evidence="1">Uncharacterized protein</fullName>
    </submittedName>
</protein>
<evidence type="ECO:0000313" key="1">
    <source>
        <dbReference type="EMBL" id="JAD69683.1"/>
    </source>
</evidence>
<name>A0A0A9C5G0_ARUDO</name>
<organism evidence="1">
    <name type="scientific">Arundo donax</name>
    <name type="common">Giant reed</name>
    <name type="synonym">Donax arundinaceus</name>
    <dbReference type="NCBI Taxonomy" id="35708"/>
    <lineage>
        <taxon>Eukaryota</taxon>
        <taxon>Viridiplantae</taxon>
        <taxon>Streptophyta</taxon>
        <taxon>Embryophyta</taxon>
        <taxon>Tracheophyta</taxon>
        <taxon>Spermatophyta</taxon>
        <taxon>Magnoliopsida</taxon>
        <taxon>Liliopsida</taxon>
        <taxon>Poales</taxon>
        <taxon>Poaceae</taxon>
        <taxon>PACMAD clade</taxon>
        <taxon>Arundinoideae</taxon>
        <taxon>Arundineae</taxon>
        <taxon>Arundo</taxon>
    </lineage>
</organism>
<sequence>MTLSTETLEPVGSCMRIHSLCTDTPKPVHKYACT</sequence>
<proteinExistence type="predicted"/>
<accession>A0A0A9C5G0</accession>
<reference evidence="1" key="2">
    <citation type="journal article" date="2015" name="Data Brief">
        <title>Shoot transcriptome of the giant reed, Arundo donax.</title>
        <authorList>
            <person name="Barrero R.A."/>
            <person name="Guerrero F.D."/>
            <person name="Moolhuijzen P."/>
            <person name="Goolsby J.A."/>
            <person name="Tidwell J."/>
            <person name="Bellgard S.E."/>
            <person name="Bellgard M.I."/>
        </authorList>
    </citation>
    <scope>NUCLEOTIDE SEQUENCE</scope>
    <source>
        <tissue evidence="1">Shoot tissue taken approximately 20 cm above the soil surface</tissue>
    </source>
</reference>
<reference evidence="1" key="1">
    <citation type="submission" date="2014-09" db="EMBL/GenBank/DDBJ databases">
        <authorList>
            <person name="Magalhaes I.L.F."/>
            <person name="Oliveira U."/>
            <person name="Santos F.R."/>
            <person name="Vidigal T.H.D.A."/>
            <person name="Brescovit A.D."/>
            <person name="Santos A.J."/>
        </authorList>
    </citation>
    <scope>NUCLEOTIDE SEQUENCE</scope>
    <source>
        <tissue evidence="1">Shoot tissue taken approximately 20 cm above the soil surface</tissue>
    </source>
</reference>
<dbReference type="AlphaFoldDB" id="A0A0A9C5G0"/>
<dbReference type="EMBL" id="GBRH01228212">
    <property type="protein sequence ID" value="JAD69683.1"/>
    <property type="molecule type" value="Transcribed_RNA"/>
</dbReference>